<protein>
    <submittedName>
        <fullName evidence="1">Uncharacterized protein</fullName>
    </submittedName>
</protein>
<evidence type="ECO:0000313" key="2">
    <source>
        <dbReference type="Proteomes" id="UP000318017"/>
    </source>
</evidence>
<organism evidence="1 2">
    <name type="scientific">Aureliella helgolandensis</name>
    <dbReference type="NCBI Taxonomy" id="2527968"/>
    <lineage>
        <taxon>Bacteria</taxon>
        <taxon>Pseudomonadati</taxon>
        <taxon>Planctomycetota</taxon>
        <taxon>Planctomycetia</taxon>
        <taxon>Pirellulales</taxon>
        <taxon>Pirellulaceae</taxon>
        <taxon>Aureliella</taxon>
    </lineage>
</organism>
<gene>
    <name evidence="1" type="ORF">Q31a_00940</name>
</gene>
<reference evidence="1 2" key="1">
    <citation type="submission" date="2019-02" db="EMBL/GenBank/DDBJ databases">
        <title>Deep-cultivation of Planctomycetes and their phenomic and genomic characterization uncovers novel biology.</title>
        <authorList>
            <person name="Wiegand S."/>
            <person name="Jogler M."/>
            <person name="Boedeker C."/>
            <person name="Pinto D."/>
            <person name="Vollmers J."/>
            <person name="Rivas-Marin E."/>
            <person name="Kohn T."/>
            <person name="Peeters S.H."/>
            <person name="Heuer A."/>
            <person name="Rast P."/>
            <person name="Oberbeckmann S."/>
            <person name="Bunk B."/>
            <person name="Jeske O."/>
            <person name="Meyerdierks A."/>
            <person name="Storesund J.E."/>
            <person name="Kallscheuer N."/>
            <person name="Luecker S."/>
            <person name="Lage O.M."/>
            <person name="Pohl T."/>
            <person name="Merkel B.J."/>
            <person name="Hornburger P."/>
            <person name="Mueller R.-W."/>
            <person name="Bruemmer F."/>
            <person name="Labrenz M."/>
            <person name="Spormann A.M."/>
            <person name="Op den Camp H."/>
            <person name="Overmann J."/>
            <person name="Amann R."/>
            <person name="Jetten M.S.M."/>
            <person name="Mascher T."/>
            <person name="Medema M.H."/>
            <person name="Devos D.P."/>
            <person name="Kaster A.-K."/>
            <person name="Ovreas L."/>
            <person name="Rohde M."/>
            <person name="Galperin M.Y."/>
            <person name="Jogler C."/>
        </authorList>
    </citation>
    <scope>NUCLEOTIDE SEQUENCE [LARGE SCALE GENOMIC DNA]</scope>
    <source>
        <strain evidence="1 2">Q31a</strain>
    </source>
</reference>
<dbReference type="KEGG" id="ahel:Q31a_00940"/>
<dbReference type="EMBL" id="CP036298">
    <property type="protein sequence ID" value="QDV21815.1"/>
    <property type="molecule type" value="Genomic_DNA"/>
</dbReference>
<evidence type="ECO:0000313" key="1">
    <source>
        <dbReference type="EMBL" id="QDV21815.1"/>
    </source>
</evidence>
<dbReference type="Proteomes" id="UP000318017">
    <property type="component" value="Chromosome"/>
</dbReference>
<dbReference type="AlphaFoldDB" id="A0A518FZN1"/>
<name>A0A518FZN1_9BACT</name>
<proteinExistence type="predicted"/>
<keyword evidence="2" id="KW-1185">Reference proteome</keyword>
<accession>A0A518FZN1</accession>
<sequence>MQRIQQSVALRVRLTQLADLRMLFFSFSTEAGLLTALQQQHPSLLTRRVTIDASKVQRDASGTHHMRRVASTAYLTQLQI</sequence>